<organism evidence="2 3">
    <name type="scientific">Lentinula lateritia</name>
    <dbReference type="NCBI Taxonomy" id="40482"/>
    <lineage>
        <taxon>Eukaryota</taxon>
        <taxon>Fungi</taxon>
        <taxon>Dikarya</taxon>
        <taxon>Basidiomycota</taxon>
        <taxon>Agaricomycotina</taxon>
        <taxon>Agaricomycetes</taxon>
        <taxon>Agaricomycetidae</taxon>
        <taxon>Agaricales</taxon>
        <taxon>Marasmiineae</taxon>
        <taxon>Omphalotaceae</taxon>
        <taxon>Lentinula</taxon>
    </lineage>
</organism>
<evidence type="ECO:0000313" key="2">
    <source>
        <dbReference type="EMBL" id="KAJ4476020.1"/>
    </source>
</evidence>
<protein>
    <submittedName>
        <fullName evidence="2">Uncharacterized protein</fullName>
    </submittedName>
</protein>
<comment type="caution">
    <text evidence="2">The sequence shown here is derived from an EMBL/GenBank/DDBJ whole genome shotgun (WGS) entry which is preliminary data.</text>
</comment>
<accession>A0A9W9DME6</accession>
<dbReference type="EMBL" id="JANVFS010000021">
    <property type="protein sequence ID" value="KAJ4476020.1"/>
    <property type="molecule type" value="Genomic_DNA"/>
</dbReference>
<reference evidence="2" key="2">
    <citation type="journal article" date="2023" name="Proc. Natl. Acad. Sci. U.S.A.">
        <title>A global phylogenomic analysis of the shiitake genus Lentinula.</title>
        <authorList>
            <person name="Sierra-Patev S."/>
            <person name="Min B."/>
            <person name="Naranjo-Ortiz M."/>
            <person name="Looney B."/>
            <person name="Konkel Z."/>
            <person name="Slot J.C."/>
            <person name="Sakamoto Y."/>
            <person name="Steenwyk J.L."/>
            <person name="Rokas A."/>
            <person name="Carro J."/>
            <person name="Camarero S."/>
            <person name="Ferreira P."/>
            <person name="Molpeceres G."/>
            <person name="Ruiz-Duenas F.J."/>
            <person name="Serrano A."/>
            <person name="Henrissat B."/>
            <person name="Drula E."/>
            <person name="Hughes K.W."/>
            <person name="Mata J.L."/>
            <person name="Ishikawa N.K."/>
            <person name="Vargas-Isla R."/>
            <person name="Ushijima S."/>
            <person name="Smith C.A."/>
            <person name="Donoghue J."/>
            <person name="Ahrendt S."/>
            <person name="Andreopoulos W."/>
            <person name="He G."/>
            <person name="LaButti K."/>
            <person name="Lipzen A."/>
            <person name="Ng V."/>
            <person name="Riley R."/>
            <person name="Sandor L."/>
            <person name="Barry K."/>
            <person name="Martinez A.T."/>
            <person name="Xiao Y."/>
            <person name="Gibbons J.G."/>
            <person name="Terashima K."/>
            <person name="Grigoriev I.V."/>
            <person name="Hibbett D."/>
        </authorList>
    </citation>
    <scope>NUCLEOTIDE SEQUENCE</scope>
    <source>
        <strain evidence="2">Sp2 HRB7682 ss15</strain>
    </source>
</reference>
<gene>
    <name evidence="2" type="ORF">C8J55DRAFT_562058</name>
</gene>
<evidence type="ECO:0000256" key="1">
    <source>
        <dbReference type="SAM" id="MobiDB-lite"/>
    </source>
</evidence>
<feature type="region of interest" description="Disordered" evidence="1">
    <location>
        <begin position="34"/>
        <end position="55"/>
    </location>
</feature>
<dbReference type="Proteomes" id="UP001150238">
    <property type="component" value="Unassembled WGS sequence"/>
</dbReference>
<evidence type="ECO:0000313" key="3">
    <source>
        <dbReference type="Proteomes" id="UP001150238"/>
    </source>
</evidence>
<name>A0A9W9DME6_9AGAR</name>
<dbReference type="AlphaFoldDB" id="A0A9W9DME6"/>
<proteinExistence type="predicted"/>
<sequence length="288" mass="32881">MRLLEYGRATLQDLLSQLVRHLLRSGAHALKGHFKDAGTAAEDTPSSRPVRGTAPQVVPTPSFSIQISLPALRMLPQRQVIMVPHLLLNMRHLRRPPPQKVTFWTFFRQQVRTDPQARLFTSPNDSAYIHALNISIDASPGYTVLADKQPPIMYVQPSPSDFEGRFDCMSGGPLAGLDRSNVFVAGGLVPGALLTPVTPPTAIMDIIRHQSPHLRFGPRVRQREDQTYRGRLPKQFRFSRCTVFVFKTPREAWLNFYFDSCAARWDGKEVSYGRWRWKLERMYSLWVL</sequence>
<reference evidence="2" key="1">
    <citation type="submission" date="2022-08" db="EMBL/GenBank/DDBJ databases">
        <authorList>
            <consortium name="DOE Joint Genome Institute"/>
            <person name="Min B."/>
            <person name="Riley R."/>
            <person name="Sierra-Patev S."/>
            <person name="Naranjo-Ortiz M."/>
            <person name="Looney B."/>
            <person name="Konkel Z."/>
            <person name="Slot J.C."/>
            <person name="Sakamoto Y."/>
            <person name="Steenwyk J.L."/>
            <person name="Rokas A."/>
            <person name="Carro J."/>
            <person name="Camarero S."/>
            <person name="Ferreira P."/>
            <person name="Molpeceres G."/>
            <person name="Ruiz-Duenas F.J."/>
            <person name="Serrano A."/>
            <person name="Henrissat B."/>
            <person name="Drula E."/>
            <person name="Hughes K.W."/>
            <person name="Mata J.L."/>
            <person name="Ishikawa N.K."/>
            <person name="Vargas-Isla R."/>
            <person name="Ushijima S."/>
            <person name="Smith C.A."/>
            <person name="Ahrendt S."/>
            <person name="Andreopoulos W."/>
            <person name="He G."/>
            <person name="Labutti K."/>
            <person name="Lipzen A."/>
            <person name="Ng V."/>
            <person name="Sandor L."/>
            <person name="Barry K."/>
            <person name="Martinez A.T."/>
            <person name="Xiao Y."/>
            <person name="Gibbons J.G."/>
            <person name="Terashima K."/>
            <person name="Hibbett D.S."/>
            <person name="Grigoriev I.V."/>
        </authorList>
    </citation>
    <scope>NUCLEOTIDE SEQUENCE</scope>
    <source>
        <strain evidence="2">Sp2 HRB7682 ss15</strain>
    </source>
</reference>